<protein>
    <submittedName>
        <fullName evidence="1">Uncharacterized protein</fullName>
    </submittedName>
</protein>
<organism evidence="1 2">
    <name type="scientific">Leptospira santarosai serovar Shermani str. LT 821</name>
    <dbReference type="NCBI Taxonomy" id="758847"/>
    <lineage>
        <taxon>Bacteria</taxon>
        <taxon>Pseudomonadati</taxon>
        <taxon>Spirochaetota</taxon>
        <taxon>Spirochaetia</taxon>
        <taxon>Leptospirales</taxon>
        <taxon>Leptospiraceae</taxon>
        <taxon>Leptospira</taxon>
    </lineage>
</organism>
<dbReference type="EMBL" id="CP006694">
    <property type="protein sequence ID" value="EKT86587.1"/>
    <property type="molecule type" value="Genomic_DNA"/>
</dbReference>
<name>K8Y7M3_9LEPT</name>
<sequence>MLKLISIQVLGQIQNAFSKIQKRVSFDKQKPADSTLLKPPFWRILKASNL</sequence>
<dbReference type="KEGG" id="lst:LSS_11915"/>
<dbReference type="PATRIC" id="fig|758847.3.peg.2506"/>
<reference evidence="1 2" key="1">
    <citation type="journal article" date="2012" name="Gene">
        <title>Sequence of Leptospira santarosai serovar Shermani genome and prediction of virulence-associated genes.</title>
        <authorList>
            <person name="Chou L.F."/>
            <person name="Chen Y.T."/>
            <person name="Lu C.W."/>
            <person name="Ko Y.C."/>
            <person name="Tang C.Y."/>
            <person name="Pan M.J."/>
            <person name="Tian Y.C."/>
            <person name="Chiu C.H."/>
            <person name="Hung C.C."/>
            <person name="Yang C.W."/>
        </authorList>
    </citation>
    <scope>NUCLEOTIDE SEQUENCE [LARGE SCALE GENOMIC DNA]</scope>
    <source>
        <strain evidence="1">LT 821</strain>
    </source>
</reference>
<evidence type="ECO:0000313" key="2">
    <source>
        <dbReference type="Proteomes" id="UP000035800"/>
    </source>
</evidence>
<proteinExistence type="predicted"/>
<reference evidence="1 2" key="2">
    <citation type="journal article" date="2014" name="Emerg. Microbes Infect.">
        <title>Potential impact on kidney infection: a whole-genome analysis of Leptospira santarosai serovar Shermani.</title>
        <authorList>
            <person name="Chou L.F."/>
            <person name="Chen T.W."/>
            <person name="Ko Y.C."/>
            <person name="Pan M.J."/>
            <person name="Tian Y.C."/>
            <person name="Chiu C.H."/>
            <person name="Tang P."/>
            <person name="Hung C.C."/>
            <person name="Yang C.W."/>
        </authorList>
    </citation>
    <scope>NUCLEOTIDE SEQUENCE</scope>
    <source>
        <strain evidence="1 2">LT 821</strain>
    </source>
</reference>
<gene>
    <name evidence="1" type="ORF">LSS_11915</name>
</gene>
<dbReference type="AlphaFoldDB" id="K8Y7M3"/>
<evidence type="ECO:0000313" key="1">
    <source>
        <dbReference type="EMBL" id="EKT86587.1"/>
    </source>
</evidence>
<dbReference type="Proteomes" id="UP000035800">
    <property type="component" value="Chromosome I"/>
</dbReference>
<accession>K8Y7M3</accession>